<evidence type="ECO:0000259" key="17">
    <source>
        <dbReference type="Pfam" id="PF04389"/>
    </source>
</evidence>
<feature type="domain" description="PA" evidence="16">
    <location>
        <begin position="168"/>
        <end position="253"/>
    </location>
</feature>
<comment type="similarity">
    <text evidence="3">Belongs to the peptidase M28 family. M28A subfamily.</text>
</comment>
<feature type="domain" description="Peptidase M28" evidence="17">
    <location>
        <begin position="279"/>
        <end position="494"/>
    </location>
</feature>
<keyword evidence="12" id="KW-0482">Metalloprotease</keyword>
<evidence type="ECO:0000313" key="18">
    <source>
        <dbReference type="EMBL" id="KAK3318055.1"/>
    </source>
</evidence>
<dbReference type="Proteomes" id="UP001283341">
    <property type="component" value="Unassembled WGS sequence"/>
</dbReference>
<keyword evidence="10 14" id="KW-0378">Hydrolase</keyword>
<dbReference type="SUPFAM" id="SSF53187">
    <property type="entry name" value="Zn-dependent exopeptidases"/>
    <property type="match status" value="1"/>
</dbReference>
<keyword evidence="6" id="KW-0964">Secreted</keyword>
<proteinExistence type="inferred from homology"/>
<evidence type="ECO:0000256" key="4">
    <source>
        <dbReference type="ARBA" id="ARBA00011245"/>
    </source>
</evidence>
<dbReference type="PANTHER" id="PTHR12147:SF57">
    <property type="entry name" value="PEPTIDE HYDROLASE"/>
    <property type="match status" value="1"/>
</dbReference>
<evidence type="ECO:0000256" key="3">
    <source>
        <dbReference type="ARBA" id="ARBA00005957"/>
    </source>
</evidence>
<keyword evidence="11 14" id="KW-0862">Zinc</keyword>
<evidence type="ECO:0000256" key="13">
    <source>
        <dbReference type="ARBA" id="ARBA00023180"/>
    </source>
</evidence>
<evidence type="ECO:0000313" key="19">
    <source>
        <dbReference type="Proteomes" id="UP001283341"/>
    </source>
</evidence>
<dbReference type="Pfam" id="PF02225">
    <property type="entry name" value="PA"/>
    <property type="match status" value="1"/>
</dbReference>
<sequence length="551" mass="58305">MSWHAPPGHDRPGCSRSSPCYHHFKLPPVRDASAEPKMRSFTTASLATIALVLPVLGDSGPLNKTPGHCQKHLVSSEKLQSQITLKPLRAGAEKLQAIANANGGTRVFGSAGHNATVDYIFDTLTSLGYYDVVKQPFTEIYSAGTGSFAVNGEAIVSNIMTYTPSGSVTAQVIAVPDLGCTPEVYPVEVAGNIALVERGTCNFAAKALSAKMAGAAALVIYNNIEGSISGTLGTPFLDYAPVVSISQADGHAILASLTEGPVTADFEVIATTEERVNYNVLAETKEGDHNNVLVLGAHSDSVAAGAGINDDGSGSIGILEVAKALSKFKIKNAVRFGWWGAEEFGKLGSYYYVESINSTESQLAKIRAYLNFDMIASPNYIYSIYDGDGDAFGLKGPAGSDVIEKDFQDFYAANGFPSVPKPFDGRSDYAAFIENGIPAGGIFTGAEAIKTEEEAALFGGQAGVALDINYHGVGDTVDNLDWTAFLLNTKAIANSVAKYALSFDSLPAVSLDKRRYSGDMARYLKNSRDEHSHGHDHGDSAPCGGEERDLI</sequence>
<dbReference type="EMBL" id="JAUEDM010000004">
    <property type="protein sequence ID" value="KAK3318055.1"/>
    <property type="molecule type" value="Genomic_DNA"/>
</dbReference>
<evidence type="ECO:0000256" key="2">
    <source>
        <dbReference type="ARBA" id="ARBA00004613"/>
    </source>
</evidence>
<keyword evidence="13" id="KW-0325">Glycoprotein</keyword>
<dbReference type="EC" id="3.4.-.-" evidence="14"/>
<reference evidence="18" key="2">
    <citation type="submission" date="2023-06" db="EMBL/GenBank/DDBJ databases">
        <authorList>
            <consortium name="Lawrence Berkeley National Laboratory"/>
            <person name="Haridas S."/>
            <person name="Hensen N."/>
            <person name="Bonometti L."/>
            <person name="Westerberg I."/>
            <person name="Brannstrom I.O."/>
            <person name="Guillou S."/>
            <person name="Cros-Aarteil S."/>
            <person name="Calhoun S."/>
            <person name="Kuo A."/>
            <person name="Mondo S."/>
            <person name="Pangilinan J."/>
            <person name="Riley R."/>
            <person name="Labutti K."/>
            <person name="Andreopoulos B."/>
            <person name="Lipzen A."/>
            <person name="Chen C."/>
            <person name="Yanf M."/>
            <person name="Daum C."/>
            <person name="Ng V."/>
            <person name="Clum A."/>
            <person name="Steindorff A."/>
            <person name="Ohm R."/>
            <person name="Martin F."/>
            <person name="Silar P."/>
            <person name="Natvig D."/>
            <person name="Lalanne C."/>
            <person name="Gautier V."/>
            <person name="Ament-Velasquez S.L."/>
            <person name="Kruys A."/>
            <person name="Hutchinson M.I."/>
            <person name="Powell A.J."/>
            <person name="Barry K."/>
            <person name="Miller A.N."/>
            <person name="Grigoriev I.V."/>
            <person name="Debuchy R."/>
            <person name="Gladieux P."/>
            <person name="Thoren M.H."/>
            <person name="Johannesson H."/>
        </authorList>
    </citation>
    <scope>NUCLEOTIDE SEQUENCE</scope>
    <source>
        <strain evidence="18">CBS 118394</strain>
    </source>
</reference>
<comment type="caution">
    <text evidence="18">The sequence shown here is derived from an EMBL/GenBank/DDBJ whole genome shotgun (WGS) entry which is preliminary data.</text>
</comment>
<dbReference type="InterPro" id="IPR041756">
    <property type="entry name" value="M28_SGAP-like"/>
</dbReference>
<feature type="region of interest" description="Disordered" evidence="15">
    <location>
        <begin position="527"/>
        <end position="551"/>
    </location>
</feature>
<evidence type="ECO:0000259" key="16">
    <source>
        <dbReference type="Pfam" id="PF02225"/>
    </source>
</evidence>
<evidence type="ECO:0000256" key="15">
    <source>
        <dbReference type="SAM" id="MobiDB-lite"/>
    </source>
</evidence>
<dbReference type="InterPro" id="IPR007484">
    <property type="entry name" value="Peptidase_M28"/>
</dbReference>
<dbReference type="CDD" id="cd03876">
    <property type="entry name" value="M28_SGAP_like"/>
    <property type="match status" value="1"/>
</dbReference>
<keyword evidence="5" id="KW-0031">Aminopeptidase</keyword>
<dbReference type="InterPro" id="IPR046450">
    <property type="entry name" value="PA_dom_sf"/>
</dbReference>
<evidence type="ECO:0000256" key="5">
    <source>
        <dbReference type="ARBA" id="ARBA00022438"/>
    </source>
</evidence>
<organism evidence="18 19">
    <name type="scientific">Apodospora peruviana</name>
    <dbReference type="NCBI Taxonomy" id="516989"/>
    <lineage>
        <taxon>Eukaryota</taxon>
        <taxon>Fungi</taxon>
        <taxon>Dikarya</taxon>
        <taxon>Ascomycota</taxon>
        <taxon>Pezizomycotina</taxon>
        <taxon>Sordariomycetes</taxon>
        <taxon>Sordariomycetidae</taxon>
        <taxon>Sordariales</taxon>
        <taxon>Lasiosphaeriaceae</taxon>
        <taxon>Apodospora</taxon>
    </lineage>
</organism>
<dbReference type="GO" id="GO:0046872">
    <property type="term" value="F:metal ion binding"/>
    <property type="evidence" value="ECO:0007669"/>
    <property type="project" value="UniProtKB-KW"/>
</dbReference>
<dbReference type="SUPFAM" id="SSF52025">
    <property type="entry name" value="PA domain"/>
    <property type="match status" value="1"/>
</dbReference>
<evidence type="ECO:0000256" key="12">
    <source>
        <dbReference type="ARBA" id="ARBA00023049"/>
    </source>
</evidence>
<gene>
    <name evidence="18" type="ORF">B0H66DRAFT_556128</name>
</gene>
<dbReference type="CDD" id="cd02130">
    <property type="entry name" value="PA_ScAPY_like"/>
    <property type="match status" value="1"/>
</dbReference>
<protein>
    <recommendedName>
        <fullName evidence="14">Peptide hydrolase</fullName>
        <ecNumber evidence="14">3.4.-.-</ecNumber>
    </recommendedName>
</protein>
<dbReference type="PANTHER" id="PTHR12147">
    <property type="entry name" value="METALLOPEPTIDASE M28 FAMILY MEMBER"/>
    <property type="match status" value="1"/>
</dbReference>
<accession>A0AAE0I458</accession>
<dbReference type="Gene3D" id="3.40.630.10">
    <property type="entry name" value="Zn peptidases"/>
    <property type="match status" value="1"/>
</dbReference>
<keyword evidence="9" id="KW-0732">Signal</keyword>
<dbReference type="GO" id="GO:0005576">
    <property type="term" value="C:extracellular region"/>
    <property type="evidence" value="ECO:0007669"/>
    <property type="project" value="UniProtKB-SubCell"/>
</dbReference>
<dbReference type="FunFam" id="3.40.630.10:FF:000054">
    <property type="entry name" value="Peptide hydrolase"/>
    <property type="match status" value="1"/>
</dbReference>
<dbReference type="Pfam" id="PF04389">
    <property type="entry name" value="Peptidase_M28"/>
    <property type="match status" value="1"/>
</dbReference>
<dbReference type="InterPro" id="IPR045175">
    <property type="entry name" value="M28_fam"/>
</dbReference>
<dbReference type="GO" id="GO:0008235">
    <property type="term" value="F:metalloexopeptidase activity"/>
    <property type="evidence" value="ECO:0007669"/>
    <property type="project" value="InterPro"/>
</dbReference>
<evidence type="ECO:0000256" key="8">
    <source>
        <dbReference type="ARBA" id="ARBA00022723"/>
    </source>
</evidence>
<comment type="subunit">
    <text evidence="4">Monomer.</text>
</comment>
<keyword evidence="8 14" id="KW-0479">Metal-binding</keyword>
<evidence type="ECO:0000256" key="6">
    <source>
        <dbReference type="ARBA" id="ARBA00022525"/>
    </source>
</evidence>
<dbReference type="AlphaFoldDB" id="A0AAE0I458"/>
<evidence type="ECO:0000256" key="7">
    <source>
        <dbReference type="ARBA" id="ARBA00022670"/>
    </source>
</evidence>
<keyword evidence="19" id="KW-1185">Reference proteome</keyword>
<name>A0AAE0I458_9PEZI</name>
<dbReference type="GO" id="GO:0006508">
    <property type="term" value="P:proteolysis"/>
    <property type="evidence" value="ECO:0007669"/>
    <property type="project" value="UniProtKB-KW"/>
</dbReference>
<evidence type="ECO:0000256" key="9">
    <source>
        <dbReference type="ARBA" id="ARBA00022729"/>
    </source>
</evidence>
<comment type="cofactor">
    <cofactor evidence="1">
        <name>Zn(2+)</name>
        <dbReference type="ChEBI" id="CHEBI:29105"/>
    </cofactor>
</comment>
<evidence type="ECO:0000256" key="11">
    <source>
        <dbReference type="ARBA" id="ARBA00022833"/>
    </source>
</evidence>
<keyword evidence="7 14" id="KW-0645">Protease</keyword>
<evidence type="ECO:0000256" key="10">
    <source>
        <dbReference type="ARBA" id="ARBA00022801"/>
    </source>
</evidence>
<evidence type="ECO:0000256" key="1">
    <source>
        <dbReference type="ARBA" id="ARBA00001947"/>
    </source>
</evidence>
<comment type="subcellular location">
    <subcellularLocation>
        <location evidence="2">Secreted</location>
    </subcellularLocation>
</comment>
<dbReference type="InterPro" id="IPR003137">
    <property type="entry name" value="PA_domain"/>
</dbReference>
<dbReference type="Gene3D" id="3.50.30.30">
    <property type="match status" value="1"/>
</dbReference>
<dbReference type="GO" id="GO:0004177">
    <property type="term" value="F:aminopeptidase activity"/>
    <property type="evidence" value="ECO:0007669"/>
    <property type="project" value="UniProtKB-KW"/>
</dbReference>
<reference evidence="18" key="1">
    <citation type="journal article" date="2023" name="Mol. Phylogenet. Evol.">
        <title>Genome-scale phylogeny and comparative genomics of the fungal order Sordariales.</title>
        <authorList>
            <person name="Hensen N."/>
            <person name="Bonometti L."/>
            <person name="Westerberg I."/>
            <person name="Brannstrom I.O."/>
            <person name="Guillou S."/>
            <person name="Cros-Aarteil S."/>
            <person name="Calhoun S."/>
            <person name="Haridas S."/>
            <person name="Kuo A."/>
            <person name="Mondo S."/>
            <person name="Pangilinan J."/>
            <person name="Riley R."/>
            <person name="LaButti K."/>
            <person name="Andreopoulos B."/>
            <person name="Lipzen A."/>
            <person name="Chen C."/>
            <person name="Yan M."/>
            <person name="Daum C."/>
            <person name="Ng V."/>
            <person name="Clum A."/>
            <person name="Steindorff A."/>
            <person name="Ohm R.A."/>
            <person name="Martin F."/>
            <person name="Silar P."/>
            <person name="Natvig D.O."/>
            <person name="Lalanne C."/>
            <person name="Gautier V."/>
            <person name="Ament-Velasquez S.L."/>
            <person name="Kruys A."/>
            <person name="Hutchinson M.I."/>
            <person name="Powell A.J."/>
            <person name="Barry K."/>
            <person name="Miller A.N."/>
            <person name="Grigoriev I.V."/>
            <person name="Debuchy R."/>
            <person name="Gladieux P."/>
            <person name="Hiltunen Thoren M."/>
            <person name="Johannesson H."/>
        </authorList>
    </citation>
    <scope>NUCLEOTIDE SEQUENCE</scope>
    <source>
        <strain evidence="18">CBS 118394</strain>
    </source>
</reference>
<evidence type="ECO:0000256" key="14">
    <source>
        <dbReference type="RuleBase" id="RU361240"/>
    </source>
</evidence>